<name>A0AAD4UK25_OVIAM</name>
<keyword evidence="11" id="KW-0832">Ubl conjugation</keyword>
<evidence type="ECO:0000256" key="2">
    <source>
        <dbReference type="ARBA" id="ARBA00004286"/>
    </source>
</evidence>
<evidence type="ECO:0000256" key="17">
    <source>
        <dbReference type="ARBA" id="ARBA00070969"/>
    </source>
</evidence>
<feature type="domain" description="C2H2-type" evidence="21">
    <location>
        <begin position="1270"/>
        <end position="1297"/>
    </location>
</feature>
<feature type="domain" description="C2H2-type" evidence="21">
    <location>
        <begin position="571"/>
        <end position="600"/>
    </location>
</feature>
<feature type="domain" description="BTB" evidence="20">
    <location>
        <begin position="229"/>
        <end position="296"/>
    </location>
</feature>
<dbReference type="Pfam" id="PF00651">
    <property type="entry name" value="BTB"/>
    <property type="match status" value="1"/>
</dbReference>
<dbReference type="InterPro" id="IPR011333">
    <property type="entry name" value="SKP1/BTB/POZ_sf"/>
</dbReference>
<evidence type="ECO:0000256" key="10">
    <source>
        <dbReference type="ARBA" id="ARBA00022833"/>
    </source>
</evidence>
<keyword evidence="8" id="KW-0677">Repeat</keyword>
<reference evidence="22" key="1">
    <citation type="submission" date="2022-03" db="EMBL/GenBank/DDBJ databases">
        <title>Genomic analyses of argali, domestic sheep and their hybrids provide insights into chromosomal evolution, heterosis and genetic basis of agronomic traits.</title>
        <authorList>
            <person name="Li M."/>
        </authorList>
    </citation>
    <scope>NUCLEOTIDE SEQUENCE</scope>
    <source>
        <strain evidence="22">CAU-MHL-2022a</strain>
        <tissue evidence="22">Skin</tissue>
    </source>
</reference>
<evidence type="ECO:0000259" key="20">
    <source>
        <dbReference type="PROSITE" id="PS50097"/>
    </source>
</evidence>
<evidence type="ECO:0000313" key="23">
    <source>
        <dbReference type="Proteomes" id="UP001214576"/>
    </source>
</evidence>
<dbReference type="FunFam" id="3.30.160.60:FF:000538">
    <property type="entry name" value="zinc finger protein 853"/>
    <property type="match status" value="1"/>
</dbReference>
<feature type="region of interest" description="Disordered" evidence="19">
    <location>
        <begin position="69"/>
        <end position="112"/>
    </location>
</feature>
<keyword evidence="4" id="KW-0678">Repressor</keyword>
<dbReference type="PANTHER" id="PTHR24394:SF58">
    <property type="entry name" value="ZINC FINGER AND BTB DOMAIN CONTAINING 33"/>
    <property type="match status" value="1"/>
</dbReference>
<feature type="domain" description="C2H2-type" evidence="21">
    <location>
        <begin position="1329"/>
        <end position="1356"/>
    </location>
</feature>
<dbReference type="GO" id="GO:0000981">
    <property type="term" value="F:DNA-binding transcription factor activity, RNA polymerase II-specific"/>
    <property type="evidence" value="ECO:0007669"/>
    <property type="project" value="TreeGrafter"/>
</dbReference>
<keyword evidence="7" id="KW-0479">Metal-binding</keyword>
<dbReference type="PROSITE" id="PS00028">
    <property type="entry name" value="ZINC_FINGER_C2H2_1"/>
    <property type="match status" value="9"/>
</dbReference>
<feature type="region of interest" description="Disordered" evidence="19">
    <location>
        <begin position="1349"/>
        <end position="1399"/>
    </location>
</feature>
<dbReference type="Gene3D" id="3.30.160.60">
    <property type="entry name" value="Classic Zinc Finger"/>
    <property type="match status" value="8"/>
</dbReference>
<dbReference type="GO" id="GO:0005634">
    <property type="term" value="C:nucleus"/>
    <property type="evidence" value="ECO:0007669"/>
    <property type="project" value="UniProtKB-SubCell"/>
</dbReference>
<feature type="domain" description="C2H2-type" evidence="21">
    <location>
        <begin position="1298"/>
        <end position="1325"/>
    </location>
</feature>
<evidence type="ECO:0000256" key="15">
    <source>
        <dbReference type="ARBA" id="ARBA00023163"/>
    </source>
</evidence>
<evidence type="ECO:0000256" key="16">
    <source>
        <dbReference type="ARBA" id="ARBA00023242"/>
    </source>
</evidence>
<evidence type="ECO:0000256" key="11">
    <source>
        <dbReference type="ARBA" id="ARBA00022843"/>
    </source>
</evidence>
<feature type="compositionally biased region" description="Basic residues" evidence="19">
    <location>
        <begin position="1126"/>
        <end position="1141"/>
    </location>
</feature>
<dbReference type="FunFam" id="3.30.160.60:FF:001428">
    <property type="entry name" value="zinc finger and BTB domain-containing protein 38"/>
    <property type="match status" value="1"/>
</dbReference>
<feature type="compositionally biased region" description="Polar residues" evidence="19">
    <location>
        <begin position="469"/>
        <end position="479"/>
    </location>
</feature>
<feature type="region of interest" description="Disordered" evidence="19">
    <location>
        <begin position="164"/>
        <end position="192"/>
    </location>
</feature>
<evidence type="ECO:0000256" key="3">
    <source>
        <dbReference type="ARBA" id="ARBA00022454"/>
    </source>
</evidence>
<dbReference type="FunFam" id="3.30.160.60:FF:001331">
    <property type="entry name" value="zinc finger and BTB domain-containing protein 38"/>
    <property type="match status" value="1"/>
</dbReference>
<keyword evidence="5" id="KW-1017">Isopeptide bond</keyword>
<dbReference type="FunFam" id="3.30.160.60:FF:001058">
    <property type="entry name" value="zinc finger and BTB domain-containing protein 38"/>
    <property type="match status" value="1"/>
</dbReference>
<feature type="domain" description="C2H2-type" evidence="21">
    <location>
        <begin position="716"/>
        <end position="744"/>
    </location>
</feature>
<sequence>MDPRGTRSRGSGRALSLPVSPSPSPIRPCPASVQQTSHLFVCLVTPPPLVQDSASSALLAGIDHHSEHRLPCCASRPPSPQGEDGTDGRRKGNQSTGAENALPSPALTPHNGLEEVLTYDAGDLPYRGIKNVSPALQASSLPLAPPGKPITMVYTMKEESADGYRNRRRRYEKGEKVDPPGAQSRDLTEDQRGTCQMTVMSLSRDLKDNLHSDTVLSILNEQRIRGILCDVTIIVEDTKFKAHSNVLAASSLYFKNIFWSHTICISSHVLELDDLKAEVFTEILNYIYSSTVVVKRQETVTDLAAAGKKLGISFLEDLTDRNFSNSPGPYVFCITEKGVVKEEKNEKRHEEPAITNGPRITNAFSIIETENSNNMFSPLDLRASFKKVSDSMRNTSLCLERTDVCHEVEPVRTLAEHSYAVSAVSSVAEAYRSQPAREQDSSSPAKTGKENAEAVAAKPKTCRKPKTLSVPQESDSTPENIPPPPTSNLEVRQEESPQPAAVLSLSKSPSHNEGEVQFPRAEENKSSDVPGPPAAEVPPLVYNCSCCSKSFESSTLLSAHMQLHKPTQEPLVCRHCNKQFSTVNRLDRHEQICMRSSHMPAPGGNQRFLENYPTIGQNGSSFTGPEPLLAENRIGDFSSPGSTLPETEHMVKFVNGQMLYSCVVCKRSYVTLSSLRRHANVHSWRRTYPCHYCNKVFALAEYRTRHEIWHTGERRYQCIFCLETFMTYYILKNHQKSFHAIDHRLSISKKTANGGLKPSVYPYKLYRLLPMKCKRAPYKSYRHSSYENARENSQLNEPAPGPYVIQNPHSSELPTLNFQDSVNTLTNSPAIPLETPARQDVPTSASIQNAEGTKWGERGELKVDMDNNFYSTEVSVSSTENAVSSDPRAGDVPVLAVSNGSENSTSVISYSGSAPSVIVHSSQFSSVIMHSNAIAAMTSRNPRGAPSDQTVSQTPKEDGKPAEPDKVGRAISRPKSMKEKKKAGPCNRGEIPEESKFTADPGGSLGKTTNTIKETSKIETYIAKPALPGTSTNSNVAPLCQITVKIGNEAIVKRHILGSKLFYKRGRRPKYQTPEETLPQESDQEANGDNPLGLCQSECMEMNEMFDDASDQDSTDKPWRPYYNYKPKKKSRQLRKMRKANWRKEHENRSPSSKCRYPADLDCAVGKAPQEKAFEEEENKEMPKLQCELCDDGDKASGAGSQGRPHRHLTARPYACELCAKQFQSPSTLKMHMRCHTGEKPYQCKTCGRCFSVHGNLQKHERIHLGVKEFVCQYCNKAFTLNETLKIHERIHTGEKRYHCQFCFQSFLYLSTKRNHEQRHIREHNGKGYACFQCPKICKTAAALGMHQKKHLFKSPSQQEKVEGDTGQENSNPLENPHFIDPEGTDQKDNVQTVVDNVL</sequence>
<dbReference type="GO" id="GO:0003677">
    <property type="term" value="F:DNA binding"/>
    <property type="evidence" value="ECO:0007669"/>
    <property type="project" value="UniProtKB-KW"/>
</dbReference>
<evidence type="ECO:0000256" key="1">
    <source>
        <dbReference type="ARBA" id="ARBA00004123"/>
    </source>
</evidence>
<feature type="domain" description="C2H2-type" evidence="21">
    <location>
        <begin position="1242"/>
        <end position="1269"/>
    </location>
</feature>
<feature type="region of interest" description="Disordered" evidence="19">
    <location>
        <begin position="431"/>
        <end position="534"/>
    </location>
</feature>
<dbReference type="GO" id="GO:0005694">
    <property type="term" value="C:chromosome"/>
    <property type="evidence" value="ECO:0007669"/>
    <property type="project" value="UniProtKB-SubCell"/>
</dbReference>
<dbReference type="InterPro" id="IPR013087">
    <property type="entry name" value="Znf_C2H2_type"/>
</dbReference>
<evidence type="ECO:0000256" key="6">
    <source>
        <dbReference type="ARBA" id="ARBA00022553"/>
    </source>
</evidence>
<comment type="caution">
    <text evidence="22">The sequence shown here is derived from an EMBL/GenBank/DDBJ whole genome shotgun (WGS) entry which is preliminary data.</text>
</comment>
<evidence type="ECO:0000256" key="14">
    <source>
        <dbReference type="ARBA" id="ARBA00023159"/>
    </source>
</evidence>
<keyword evidence="14" id="KW-0010">Activator</keyword>
<dbReference type="PROSITE" id="PS50097">
    <property type="entry name" value="BTB"/>
    <property type="match status" value="1"/>
</dbReference>
<evidence type="ECO:0000256" key="5">
    <source>
        <dbReference type="ARBA" id="ARBA00022499"/>
    </source>
</evidence>
<feature type="compositionally biased region" description="Basic and acidic residues" evidence="19">
    <location>
        <begin position="510"/>
        <end position="526"/>
    </location>
</feature>
<dbReference type="InterPro" id="IPR000210">
    <property type="entry name" value="BTB/POZ_dom"/>
</dbReference>
<feature type="domain" description="C2H2-type" evidence="21">
    <location>
        <begin position="660"/>
        <end position="687"/>
    </location>
</feature>
<keyword evidence="23" id="KW-1185">Reference proteome</keyword>
<evidence type="ECO:0000259" key="21">
    <source>
        <dbReference type="PROSITE" id="PS50157"/>
    </source>
</evidence>
<keyword evidence="3" id="KW-0158">Chromosome</keyword>
<dbReference type="GO" id="GO:0008270">
    <property type="term" value="F:zinc ion binding"/>
    <property type="evidence" value="ECO:0007669"/>
    <property type="project" value="UniProtKB-KW"/>
</dbReference>
<dbReference type="FunFam" id="3.30.160.60:FF:000235">
    <property type="entry name" value="Zinc finger and BTB domain containing 38"/>
    <property type="match status" value="1"/>
</dbReference>
<dbReference type="SUPFAM" id="SSF57667">
    <property type="entry name" value="beta-beta-alpha zinc fingers"/>
    <property type="match status" value="4"/>
</dbReference>
<feature type="domain" description="C2H2-type" evidence="21">
    <location>
        <begin position="688"/>
        <end position="715"/>
    </location>
</feature>
<dbReference type="Gene3D" id="3.30.710.10">
    <property type="entry name" value="Potassium Channel Kv1.1, Chain A"/>
    <property type="match status" value="1"/>
</dbReference>
<organism evidence="22 23">
    <name type="scientific">Ovis ammon polii</name>
    <dbReference type="NCBI Taxonomy" id="230172"/>
    <lineage>
        <taxon>Eukaryota</taxon>
        <taxon>Metazoa</taxon>
        <taxon>Chordata</taxon>
        <taxon>Craniata</taxon>
        <taxon>Vertebrata</taxon>
        <taxon>Euteleostomi</taxon>
        <taxon>Mammalia</taxon>
        <taxon>Eutheria</taxon>
        <taxon>Laurasiatheria</taxon>
        <taxon>Artiodactyla</taxon>
        <taxon>Ruminantia</taxon>
        <taxon>Pecora</taxon>
        <taxon>Bovidae</taxon>
        <taxon>Caprinae</taxon>
        <taxon>Ovis</taxon>
    </lineage>
</organism>
<dbReference type="Pfam" id="PF00096">
    <property type="entry name" value="zf-C2H2"/>
    <property type="match status" value="3"/>
</dbReference>
<feature type="domain" description="C2H2-type" evidence="21">
    <location>
        <begin position="1214"/>
        <end position="1241"/>
    </location>
</feature>
<feature type="region of interest" description="Disordered" evidence="19">
    <location>
        <begin position="939"/>
        <end position="1011"/>
    </location>
</feature>
<protein>
    <recommendedName>
        <fullName evidence="17">Zinc finger and BTB domain-containing protein 38</fullName>
    </recommendedName>
</protein>
<evidence type="ECO:0000256" key="19">
    <source>
        <dbReference type="SAM" id="MobiDB-lite"/>
    </source>
</evidence>
<dbReference type="SUPFAM" id="SSF54695">
    <property type="entry name" value="POZ domain"/>
    <property type="match status" value="1"/>
</dbReference>
<keyword evidence="6" id="KW-0597">Phosphoprotein</keyword>
<feature type="compositionally biased region" description="Basic and acidic residues" evidence="19">
    <location>
        <begin position="1378"/>
        <end position="1389"/>
    </location>
</feature>
<keyword evidence="12" id="KW-0805">Transcription regulation</keyword>
<dbReference type="InterPro" id="IPR036236">
    <property type="entry name" value="Znf_C2H2_sf"/>
</dbReference>
<dbReference type="FunFam" id="3.30.710.10:FF:000081">
    <property type="entry name" value="zinc finger and BTB domain-containing protein 38"/>
    <property type="match status" value="1"/>
</dbReference>
<keyword evidence="9 18" id="KW-0863">Zinc-finger</keyword>
<keyword evidence="16" id="KW-0539">Nucleus</keyword>
<evidence type="ECO:0000256" key="18">
    <source>
        <dbReference type="PROSITE-ProRule" id="PRU00042"/>
    </source>
</evidence>
<keyword evidence="13" id="KW-0238">DNA-binding</keyword>
<feature type="region of interest" description="Disordered" evidence="19">
    <location>
        <begin position="1"/>
        <end position="31"/>
    </location>
</feature>
<evidence type="ECO:0000313" key="22">
    <source>
        <dbReference type="EMBL" id="KAI4547952.1"/>
    </source>
</evidence>
<proteinExistence type="predicted"/>
<dbReference type="Proteomes" id="UP001214576">
    <property type="component" value="Unassembled WGS sequence"/>
</dbReference>
<dbReference type="EMBL" id="JAKZEL010000001">
    <property type="protein sequence ID" value="KAI4547952.1"/>
    <property type="molecule type" value="Genomic_DNA"/>
</dbReference>
<feature type="region of interest" description="Disordered" evidence="19">
    <location>
        <begin position="1108"/>
        <end position="1153"/>
    </location>
</feature>
<dbReference type="FunFam" id="3.30.160.60:FF:000437">
    <property type="entry name" value="zinc finger and BTB domain-containing protein 38"/>
    <property type="match status" value="1"/>
</dbReference>
<dbReference type="PANTHER" id="PTHR24394">
    <property type="entry name" value="ZINC FINGER PROTEIN"/>
    <property type="match status" value="1"/>
</dbReference>
<evidence type="ECO:0000256" key="8">
    <source>
        <dbReference type="ARBA" id="ARBA00022737"/>
    </source>
</evidence>
<accession>A0AAD4UK25</accession>
<evidence type="ECO:0000256" key="9">
    <source>
        <dbReference type="ARBA" id="ARBA00022771"/>
    </source>
</evidence>
<dbReference type="SMART" id="SM00225">
    <property type="entry name" value="BTB"/>
    <property type="match status" value="1"/>
</dbReference>
<dbReference type="SMART" id="SM00355">
    <property type="entry name" value="ZnF_C2H2"/>
    <property type="match status" value="10"/>
</dbReference>
<dbReference type="PROSITE" id="PS50157">
    <property type="entry name" value="ZINC_FINGER_C2H2_2"/>
    <property type="match status" value="10"/>
</dbReference>
<evidence type="ECO:0000256" key="12">
    <source>
        <dbReference type="ARBA" id="ARBA00023015"/>
    </source>
</evidence>
<evidence type="ECO:0000256" key="13">
    <source>
        <dbReference type="ARBA" id="ARBA00023125"/>
    </source>
</evidence>
<feature type="compositionally biased region" description="Polar residues" evidence="19">
    <location>
        <begin position="1390"/>
        <end position="1399"/>
    </location>
</feature>
<evidence type="ECO:0000256" key="7">
    <source>
        <dbReference type="ARBA" id="ARBA00022723"/>
    </source>
</evidence>
<keyword evidence="10" id="KW-0862">Zinc</keyword>
<dbReference type="FunFam" id="3.30.160.60:FF:001209">
    <property type="entry name" value="Zinc finger and BTB domain-containing protein 38"/>
    <property type="match status" value="1"/>
</dbReference>
<gene>
    <name evidence="22" type="ORF">MG293_000282</name>
</gene>
<feature type="region of interest" description="Disordered" evidence="19">
    <location>
        <begin position="1068"/>
        <end position="1094"/>
    </location>
</feature>
<keyword evidence="15" id="KW-0804">Transcription</keyword>
<dbReference type="CDD" id="cd18223">
    <property type="entry name" value="BTB_POZ_ZBTB38_CIBZ"/>
    <property type="match status" value="1"/>
</dbReference>
<feature type="domain" description="C2H2-type" evidence="21">
    <location>
        <begin position="542"/>
        <end position="569"/>
    </location>
</feature>
<feature type="compositionally biased region" description="Basic and acidic residues" evidence="19">
    <location>
        <begin position="955"/>
        <end position="968"/>
    </location>
</feature>
<comment type="subcellular location">
    <subcellularLocation>
        <location evidence="2">Chromosome</location>
    </subcellularLocation>
    <subcellularLocation>
        <location evidence="1">Nucleus</location>
    </subcellularLocation>
</comment>
<evidence type="ECO:0000256" key="4">
    <source>
        <dbReference type="ARBA" id="ARBA00022491"/>
    </source>
</evidence>
<dbReference type="FunFam" id="3.30.160.60:FF:001251">
    <property type="entry name" value="zinc finger and BTB domain-containing protein 38"/>
    <property type="match status" value="1"/>
</dbReference>